<evidence type="ECO:0000313" key="1">
    <source>
        <dbReference type="EMBL" id="MPM14095.1"/>
    </source>
</evidence>
<comment type="caution">
    <text evidence="1">The sequence shown here is derived from an EMBL/GenBank/DDBJ whole genome shotgun (WGS) entry which is preliminary data.</text>
</comment>
<dbReference type="EMBL" id="VSSQ01002224">
    <property type="protein sequence ID" value="MPM14095.1"/>
    <property type="molecule type" value="Genomic_DNA"/>
</dbReference>
<name>A0A644XD19_9ZZZZ</name>
<accession>A0A644XD19</accession>
<protein>
    <submittedName>
        <fullName evidence="1">Uncharacterized protein</fullName>
    </submittedName>
</protein>
<organism evidence="1">
    <name type="scientific">bioreactor metagenome</name>
    <dbReference type="NCBI Taxonomy" id="1076179"/>
    <lineage>
        <taxon>unclassified sequences</taxon>
        <taxon>metagenomes</taxon>
        <taxon>ecological metagenomes</taxon>
    </lineage>
</organism>
<dbReference type="AlphaFoldDB" id="A0A644XD19"/>
<reference evidence="1" key="1">
    <citation type="submission" date="2019-08" db="EMBL/GenBank/DDBJ databases">
        <authorList>
            <person name="Kucharzyk K."/>
            <person name="Murdoch R.W."/>
            <person name="Higgins S."/>
            <person name="Loffler F."/>
        </authorList>
    </citation>
    <scope>NUCLEOTIDE SEQUENCE</scope>
</reference>
<proteinExistence type="predicted"/>
<gene>
    <name evidence="1" type="ORF">SDC9_60455</name>
</gene>
<sequence length="51" mass="6071">MKDGFDLYDEDAVKIYLSKNLMPKENYIHIRFSSLFGIFKSLDVFGFEIFK</sequence>